<dbReference type="RefSeq" id="WP_162213213.1">
    <property type="nucleotide sequence ID" value="NZ_HG764815.1"/>
</dbReference>
<name>W6JUV8_9MICO</name>
<dbReference type="Pfam" id="PF05402">
    <property type="entry name" value="PqqD"/>
    <property type="match status" value="1"/>
</dbReference>
<dbReference type="InterPro" id="IPR041881">
    <property type="entry name" value="PqqD_sf"/>
</dbReference>
<organism evidence="1 2">
    <name type="scientific">Nostocoides australiense Ben110</name>
    <dbReference type="NCBI Taxonomy" id="1193182"/>
    <lineage>
        <taxon>Bacteria</taxon>
        <taxon>Bacillati</taxon>
        <taxon>Actinomycetota</taxon>
        <taxon>Actinomycetes</taxon>
        <taxon>Micrococcales</taxon>
        <taxon>Intrasporangiaceae</taxon>
        <taxon>Nostocoides</taxon>
    </lineage>
</organism>
<dbReference type="InterPro" id="IPR008792">
    <property type="entry name" value="PQQD"/>
</dbReference>
<evidence type="ECO:0000313" key="2">
    <source>
        <dbReference type="Proteomes" id="UP000035763"/>
    </source>
</evidence>
<reference evidence="1 2" key="1">
    <citation type="journal article" date="2013" name="ISME J.">
        <title>A metabolic model for members of the genus Tetrasphaera involved in enhanced biological phosphorus removal.</title>
        <authorList>
            <person name="Kristiansen R."/>
            <person name="Nguyen H.T.T."/>
            <person name="Saunders A.M."/>
            <person name="Nielsen J.L."/>
            <person name="Wimmer R."/>
            <person name="Le V.Q."/>
            <person name="McIlroy S.J."/>
            <person name="Petrovski S."/>
            <person name="Seviour R.J."/>
            <person name="Calteau A."/>
            <person name="Nielsen K.L."/>
            <person name="Nielsen P.H."/>
        </authorList>
    </citation>
    <scope>NUCLEOTIDE SEQUENCE [LARGE SCALE GENOMIC DNA]</scope>
    <source>
        <strain evidence="1 2">Ben110</strain>
    </source>
</reference>
<proteinExistence type="predicted"/>
<accession>W6JUV8</accession>
<sequence>MTGDSRVYRRAGCIDAVWLVDRFVLFDDRDAVVHELNPAASRVWDLLDGAATVADVARTLSRATGVDAIGDIREFVDWLAGRGMITDVRDAGSGAPESTGSA</sequence>
<comment type="caution">
    <text evidence="1">The sequence shown here is derived from an EMBL/GenBank/DDBJ whole genome shotgun (WGS) entry which is preliminary data.</text>
</comment>
<dbReference type="EMBL" id="CAJA01000060">
    <property type="protein sequence ID" value="CCH72305.1"/>
    <property type="molecule type" value="Genomic_DNA"/>
</dbReference>
<evidence type="ECO:0000313" key="1">
    <source>
        <dbReference type="EMBL" id="CCH72305.1"/>
    </source>
</evidence>
<evidence type="ECO:0008006" key="3">
    <source>
        <dbReference type="Google" id="ProtNLM"/>
    </source>
</evidence>
<dbReference type="STRING" id="1193182.BN11_1520018"/>
<dbReference type="Proteomes" id="UP000035763">
    <property type="component" value="Unassembled WGS sequence"/>
</dbReference>
<keyword evidence="2" id="KW-1185">Reference proteome</keyword>
<gene>
    <name evidence="1" type="ORF">BN11_1520018</name>
</gene>
<dbReference type="Gene3D" id="1.10.10.1150">
    <property type="entry name" value="Coenzyme PQQ synthesis protein D (PqqD)"/>
    <property type="match status" value="1"/>
</dbReference>
<protein>
    <recommendedName>
        <fullName evidence="3">Coenzyme PQQ synthesis protein D (PqqD)</fullName>
    </recommendedName>
</protein>
<dbReference type="AlphaFoldDB" id="W6JUV8"/>